<dbReference type="PANTHER" id="PTHR43750:SF3">
    <property type="entry name" value="UDP-GLUCOSE 6-DEHYDROGENASE TUAD"/>
    <property type="match status" value="1"/>
</dbReference>
<feature type="domain" description="UDP-glucose/GDP-mannose dehydrogenase dimerisation" evidence="3">
    <location>
        <begin position="162"/>
        <end position="257"/>
    </location>
</feature>
<dbReference type="PIRSF" id="PIRSF000124">
    <property type="entry name" value="UDPglc_GDPman_dh"/>
    <property type="match status" value="1"/>
</dbReference>
<organism evidence="5 6">
    <name type="scientific">Paenibacillus phytorum</name>
    <dbReference type="NCBI Taxonomy" id="2654977"/>
    <lineage>
        <taxon>Bacteria</taxon>
        <taxon>Bacillati</taxon>
        <taxon>Bacillota</taxon>
        <taxon>Bacilli</taxon>
        <taxon>Bacillales</taxon>
        <taxon>Paenibacillaceae</taxon>
        <taxon>Paenibacillus</taxon>
    </lineage>
</organism>
<name>A0ABX1XWU1_9BACL</name>
<dbReference type="InterPro" id="IPR028359">
    <property type="entry name" value="UDP_ManNAc/GlcNAc_DH"/>
</dbReference>
<gene>
    <name evidence="5" type="ORF">GC098_12785</name>
</gene>
<feature type="domain" description="UDP-glucose/GDP-mannose dehydrogenase N-terminal" evidence="4">
    <location>
        <begin position="44"/>
        <end position="101"/>
    </location>
</feature>
<comment type="similarity">
    <text evidence="1 2">Belongs to the UDP-glucose/GDP-mannose dehydrogenase family.</text>
</comment>
<evidence type="ECO:0000313" key="6">
    <source>
        <dbReference type="Proteomes" id="UP000616779"/>
    </source>
</evidence>
<dbReference type="Pfam" id="PF03721">
    <property type="entry name" value="UDPG_MGDP_dh_N"/>
    <property type="match status" value="1"/>
</dbReference>
<comment type="caution">
    <text evidence="5">The sequence shown here is derived from an EMBL/GenBank/DDBJ whole genome shotgun (WGS) entry which is preliminary data.</text>
</comment>
<dbReference type="EMBL" id="WHOA01000091">
    <property type="protein sequence ID" value="NOU72290.1"/>
    <property type="molecule type" value="Genomic_DNA"/>
</dbReference>
<dbReference type="Pfam" id="PF00984">
    <property type="entry name" value="UDPG_MGDP_dh"/>
    <property type="match status" value="1"/>
</dbReference>
<sequence>MAKHKERGQMMNIGIVGYGHVGKAIHALFPNAAVYDAPMQVGSQAEINQSDVVFVCVPTPSLPSGKCDTSIVEEVIMWLTTKVIVIRSTVPVGFTDAMKERTGKRIVFQPEYYGETVDHPFSDLRHRTWLTFGGDSEDVSLVIRAYQQVYNAEVRIRRTDARTAEMAKYMENCFLALKVSFCNEFYDIAGAHGIDYNELREVWLEDPRIGRSHTFVYEDSRGYGGKCLPKDVHALISMADEKEVNADLMKSVQRKNSDLRALFE</sequence>
<accession>A0ABX1XWU1</accession>
<dbReference type="InterPro" id="IPR008927">
    <property type="entry name" value="6-PGluconate_DH-like_C_sf"/>
</dbReference>
<dbReference type="Proteomes" id="UP000616779">
    <property type="component" value="Unassembled WGS sequence"/>
</dbReference>
<dbReference type="InterPro" id="IPR014026">
    <property type="entry name" value="UDP-Glc/GDP-Man_DH_dimer"/>
</dbReference>
<evidence type="ECO:0000259" key="3">
    <source>
        <dbReference type="Pfam" id="PF00984"/>
    </source>
</evidence>
<dbReference type="SUPFAM" id="SSF51735">
    <property type="entry name" value="NAD(P)-binding Rossmann-fold domains"/>
    <property type="match status" value="1"/>
</dbReference>
<evidence type="ECO:0000259" key="4">
    <source>
        <dbReference type="Pfam" id="PF03721"/>
    </source>
</evidence>
<dbReference type="Gene3D" id="1.20.5.100">
    <property type="entry name" value="Cytochrome c1, transmembrane anchor, C-terminal"/>
    <property type="match status" value="1"/>
</dbReference>
<dbReference type="InterPro" id="IPR001732">
    <property type="entry name" value="UDP-Glc/GDP-Man_DH_N"/>
</dbReference>
<dbReference type="SUPFAM" id="SSF48179">
    <property type="entry name" value="6-phosphogluconate dehydrogenase C-terminal domain-like"/>
    <property type="match status" value="1"/>
</dbReference>
<dbReference type="PANTHER" id="PTHR43750">
    <property type="entry name" value="UDP-GLUCOSE 6-DEHYDROGENASE TUAD"/>
    <property type="match status" value="1"/>
</dbReference>
<evidence type="ECO:0008006" key="7">
    <source>
        <dbReference type="Google" id="ProtNLM"/>
    </source>
</evidence>
<evidence type="ECO:0000256" key="2">
    <source>
        <dbReference type="PIRNR" id="PIRNR000124"/>
    </source>
</evidence>
<dbReference type="InterPro" id="IPR017476">
    <property type="entry name" value="UDP-Glc/GDP-Man"/>
</dbReference>
<dbReference type="Gene3D" id="3.40.50.720">
    <property type="entry name" value="NAD(P)-binding Rossmann-like Domain"/>
    <property type="match status" value="2"/>
</dbReference>
<dbReference type="InterPro" id="IPR036291">
    <property type="entry name" value="NAD(P)-bd_dom_sf"/>
</dbReference>
<keyword evidence="6" id="KW-1185">Reference proteome</keyword>
<reference evidence="5 6" key="1">
    <citation type="submission" date="2019-10" db="EMBL/GenBank/DDBJ databases">
        <title>Description of Paenibacillus terrestris sp. nov.</title>
        <authorList>
            <person name="Carlier A."/>
            <person name="Qi S."/>
        </authorList>
    </citation>
    <scope>NUCLEOTIDE SEQUENCE [LARGE SCALE GENOMIC DNA]</scope>
    <source>
        <strain evidence="5 6">LMG 31458</strain>
    </source>
</reference>
<dbReference type="PIRSF" id="PIRSF500136">
    <property type="entry name" value="UDP_ManNAc_DH"/>
    <property type="match status" value="1"/>
</dbReference>
<evidence type="ECO:0000256" key="1">
    <source>
        <dbReference type="ARBA" id="ARBA00006601"/>
    </source>
</evidence>
<evidence type="ECO:0000313" key="5">
    <source>
        <dbReference type="EMBL" id="NOU72290.1"/>
    </source>
</evidence>
<protein>
    <recommendedName>
        <fullName evidence="7">UDP-glucose/GDP-mannose dehydrogenase family protein</fullName>
    </recommendedName>
</protein>
<proteinExistence type="inferred from homology"/>